<dbReference type="PANTHER" id="PTHR30483:SF6">
    <property type="entry name" value="PERIPLASMIC BINDING PROTEIN OF ABC TRANSPORTER FOR NATURAL AMINO ACIDS"/>
    <property type="match status" value="1"/>
</dbReference>
<evidence type="ECO:0000256" key="1">
    <source>
        <dbReference type="ARBA" id="ARBA00010062"/>
    </source>
</evidence>
<sequence>MKKLVALGLTLVMGVASLTGCGSSSSSVAEKGGTIKLGVLAPLTGTNAEYGKGFEIGTKMAVDRINAAGGVNGYKLELEVKDSKGDQKESSDLARKFADDEEIMAVIGDFASGSCMANAPIFDEAGLVQLSPTASNPDYAAMSKYCFSIMGRQDGEAPFFSKYILKKYLNAQSVGVIYINSDWGKSCYDNFKKSADEVGLNIVETVNYVQDEKDFSSLITKLKAANPDTICIMDQGAVPQIINQVRGSGWDVNITTLGPGTSEQLIDLCGENAEGIYLSTPFFFDPADQDSMAWKDEFVQKSGFEPTVHPACAYDCVNLIAKAIEACGDGDVTRQSIRDNLANVEMEGVTGPIKFNPDGDITRKYLICSVENGEYVIKEGFDYSEK</sequence>
<organism evidence="7 8">
    <name type="scientific">Anaerocolumna aminovalerica</name>
    <dbReference type="NCBI Taxonomy" id="1527"/>
    <lineage>
        <taxon>Bacteria</taxon>
        <taxon>Bacillati</taxon>
        <taxon>Bacillota</taxon>
        <taxon>Clostridia</taxon>
        <taxon>Lachnospirales</taxon>
        <taxon>Lachnospiraceae</taxon>
        <taxon>Anaerocolumna</taxon>
    </lineage>
</organism>
<gene>
    <name evidence="7" type="ORF">SAMN04489757_102107</name>
</gene>
<keyword evidence="2" id="KW-0813">Transport</keyword>
<dbReference type="InterPro" id="IPR000709">
    <property type="entry name" value="Leu_Ile_Val-bd"/>
</dbReference>
<evidence type="ECO:0000259" key="6">
    <source>
        <dbReference type="Pfam" id="PF13458"/>
    </source>
</evidence>
<dbReference type="AlphaFoldDB" id="A0A1I5C3G5"/>
<evidence type="ECO:0000256" key="4">
    <source>
        <dbReference type="ARBA" id="ARBA00022970"/>
    </source>
</evidence>
<dbReference type="InterPro" id="IPR051010">
    <property type="entry name" value="BCAA_transport"/>
</dbReference>
<dbReference type="CDD" id="cd06349">
    <property type="entry name" value="PBP1_ABC_HAAT-like"/>
    <property type="match status" value="1"/>
</dbReference>
<keyword evidence="8" id="KW-1185">Reference proteome</keyword>
<dbReference type="STRING" id="1527.SAMN04489757_102107"/>
<feature type="signal peptide" evidence="5">
    <location>
        <begin position="1"/>
        <end position="18"/>
    </location>
</feature>
<proteinExistence type="inferred from homology"/>
<dbReference type="Gene3D" id="3.40.50.2300">
    <property type="match status" value="2"/>
</dbReference>
<keyword evidence="4" id="KW-0029">Amino-acid transport</keyword>
<dbReference type="RefSeq" id="WP_091683966.1">
    <property type="nucleotide sequence ID" value="NZ_BAABFM010000017.1"/>
</dbReference>
<feature type="domain" description="Leucine-binding protein" evidence="6">
    <location>
        <begin position="34"/>
        <end position="373"/>
    </location>
</feature>
<dbReference type="OrthoDB" id="9783240at2"/>
<keyword evidence="3 5" id="KW-0732">Signal</keyword>
<reference evidence="7 8" key="1">
    <citation type="submission" date="2016-10" db="EMBL/GenBank/DDBJ databases">
        <authorList>
            <person name="de Groot N.N."/>
        </authorList>
    </citation>
    <scope>NUCLEOTIDE SEQUENCE [LARGE SCALE GENOMIC DNA]</scope>
    <source>
        <strain evidence="7 8">DSM 1283</strain>
    </source>
</reference>
<dbReference type="InterPro" id="IPR028081">
    <property type="entry name" value="Leu-bd"/>
</dbReference>
<evidence type="ECO:0000256" key="5">
    <source>
        <dbReference type="SAM" id="SignalP"/>
    </source>
</evidence>
<dbReference type="EMBL" id="FOWD01000002">
    <property type="protein sequence ID" value="SFN81518.1"/>
    <property type="molecule type" value="Genomic_DNA"/>
</dbReference>
<evidence type="ECO:0000256" key="2">
    <source>
        <dbReference type="ARBA" id="ARBA00022448"/>
    </source>
</evidence>
<name>A0A1I5C3G5_9FIRM</name>
<evidence type="ECO:0000313" key="8">
    <source>
        <dbReference type="Proteomes" id="UP000198806"/>
    </source>
</evidence>
<dbReference type="PROSITE" id="PS51257">
    <property type="entry name" value="PROKAR_LIPOPROTEIN"/>
    <property type="match status" value="1"/>
</dbReference>
<dbReference type="SUPFAM" id="SSF53822">
    <property type="entry name" value="Periplasmic binding protein-like I"/>
    <property type="match status" value="1"/>
</dbReference>
<dbReference type="Proteomes" id="UP000198806">
    <property type="component" value="Unassembled WGS sequence"/>
</dbReference>
<evidence type="ECO:0000256" key="3">
    <source>
        <dbReference type="ARBA" id="ARBA00022729"/>
    </source>
</evidence>
<accession>A0A1I5C3G5</accession>
<comment type="similarity">
    <text evidence="1">Belongs to the leucine-binding protein family.</text>
</comment>
<dbReference type="Pfam" id="PF13458">
    <property type="entry name" value="Peripla_BP_6"/>
    <property type="match status" value="1"/>
</dbReference>
<protein>
    <submittedName>
        <fullName evidence="7">Amino acid/amide ABC transporter substrate-binding protein, HAAT family</fullName>
    </submittedName>
</protein>
<dbReference type="GO" id="GO:0006865">
    <property type="term" value="P:amino acid transport"/>
    <property type="evidence" value="ECO:0007669"/>
    <property type="project" value="UniProtKB-KW"/>
</dbReference>
<dbReference type="PANTHER" id="PTHR30483">
    <property type="entry name" value="LEUCINE-SPECIFIC-BINDING PROTEIN"/>
    <property type="match status" value="1"/>
</dbReference>
<dbReference type="PRINTS" id="PR00337">
    <property type="entry name" value="LEUILEVALBP"/>
</dbReference>
<evidence type="ECO:0000313" key="7">
    <source>
        <dbReference type="EMBL" id="SFN81518.1"/>
    </source>
</evidence>
<dbReference type="InterPro" id="IPR028082">
    <property type="entry name" value="Peripla_BP_I"/>
</dbReference>
<feature type="chain" id="PRO_5038707378" evidence="5">
    <location>
        <begin position="19"/>
        <end position="386"/>
    </location>
</feature>